<dbReference type="STRING" id="215243.A0A0D2DHW4"/>
<evidence type="ECO:0000256" key="6">
    <source>
        <dbReference type="PROSITE-ProRule" id="PRU00094"/>
    </source>
</evidence>
<dbReference type="Proteomes" id="UP000053342">
    <property type="component" value="Unassembled WGS sequence"/>
</dbReference>
<dbReference type="AlphaFoldDB" id="A0A0D2DHW4"/>
<dbReference type="GO" id="GO:0008270">
    <property type="term" value="F:zinc ion binding"/>
    <property type="evidence" value="ECO:0007669"/>
    <property type="project" value="UniProtKB-KW"/>
</dbReference>
<feature type="compositionally biased region" description="Pro residues" evidence="7">
    <location>
        <begin position="199"/>
        <end position="209"/>
    </location>
</feature>
<keyword evidence="10" id="KW-1185">Reference proteome</keyword>
<evidence type="ECO:0000259" key="8">
    <source>
        <dbReference type="PROSITE" id="PS50114"/>
    </source>
</evidence>
<dbReference type="CDD" id="cd00202">
    <property type="entry name" value="ZnF_GATA"/>
    <property type="match status" value="1"/>
</dbReference>
<dbReference type="GO" id="GO:0006355">
    <property type="term" value="P:regulation of DNA-templated transcription"/>
    <property type="evidence" value="ECO:0007669"/>
    <property type="project" value="InterPro"/>
</dbReference>
<feature type="compositionally biased region" description="Basic and acidic residues" evidence="7">
    <location>
        <begin position="86"/>
        <end position="99"/>
    </location>
</feature>
<dbReference type="RefSeq" id="XP_016262794.1">
    <property type="nucleotide sequence ID" value="XM_016407190.1"/>
</dbReference>
<keyword evidence="3" id="KW-0862">Zinc</keyword>
<evidence type="ECO:0000256" key="5">
    <source>
        <dbReference type="ARBA" id="ARBA00023163"/>
    </source>
</evidence>
<dbReference type="PANTHER" id="PTHR47172:SF24">
    <property type="entry name" value="GATA ZINC FINGER DOMAIN-CONTAINING PROTEIN 14-RELATED"/>
    <property type="match status" value="1"/>
</dbReference>
<dbReference type="GO" id="GO:0043565">
    <property type="term" value="F:sequence-specific DNA binding"/>
    <property type="evidence" value="ECO:0007669"/>
    <property type="project" value="InterPro"/>
</dbReference>
<evidence type="ECO:0000256" key="4">
    <source>
        <dbReference type="ARBA" id="ARBA00023015"/>
    </source>
</evidence>
<evidence type="ECO:0000256" key="1">
    <source>
        <dbReference type="ARBA" id="ARBA00022723"/>
    </source>
</evidence>
<name>A0A0D2DHW4_9EURO</name>
<gene>
    <name evidence="9" type="ORF">PV06_06115</name>
</gene>
<dbReference type="PROSITE" id="PS50114">
    <property type="entry name" value="GATA_ZN_FINGER_2"/>
    <property type="match status" value="1"/>
</dbReference>
<evidence type="ECO:0000256" key="7">
    <source>
        <dbReference type="SAM" id="MobiDB-lite"/>
    </source>
</evidence>
<evidence type="ECO:0000256" key="2">
    <source>
        <dbReference type="ARBA" id="ARBA00022771"/>
    </source>
</evidence>
<evidence type="ECO:0000313" key="10">
    <source>
        <dbReference type="Proteomes" id="UP000053342"/>
    </source>
</evidence>
<dbReference type="SUPFAM" id="SSF57716">
    <property type="entry name" value="Glucocorticoid receptor-like (DNA-binding domain)"/>
    <property type="match status" value="1"/>
</dbReference>
<feature type="region of interest" description="Disordered" evidence="7">
    <location>
        <begin position="389"/>
        <end position="422"/>
    </location>
</feature>
<reference evidence="9 10" key="1">
    <citation type="submission" date="2015-01" db="EMBL/GenBank/DDBJ databases">
        <title>The Genome Sequence of Exophiala oligosperma CBS72588.</title>
        <authorList>
            <consortium name="The Broad Institute Genomics Platform"/>
            <person name="Cuomo C."/>
            <person name="de Hoog S."/>
            <person name="Gorbushina A."/>
            <person name="Stielow B."/>
            <person name="Teixiera M."/>
            <person name="Abouelleil A."/>
            <person name="Chapman S.B."/>
            <person name="Priest M."/>
            <person name="Young S.K."/>
            <person name="Wortman J."/>
            <person name="Nusbaum C."/>
            <person name="Birren B."/>
        </authorList>
    </citation>
    <scope>NUCLEOTIDE SEQUENCE [LARGE SCALE GENOMIC DNA]</scope>
    <source>
        <strain evidence="9 10">CBS 72588</strain>
    </source>
</reference>
<dbReference type="GeneID" id="27358189"/>
<dbReference type="OrthoDB" id="2162994at2759"/>
<feature type="domain" description="GATA-type" evidence="8">
    <location>
        <begin position="409"/>
        <end position="439"/>
    </location>
</feature>
<proteinExistence type="predicted"/>
<sequence length="469" mass="50612">MATLDLGPRQRDTLPPISHLDLDVIKSDGNGHSRFGMLNGLSISTAPVSSPTTTMYTGPPPPYSCAPSTAGSASGLSGYISPPESTTRRSTRDERESPGLRKSLPSIHEALGDRSMSLPGPLSATSQQQPLSTPTATVGQSFPDGPKGPANPFSQPPGPAPVLRDVFSGSQKSAPVDKPPIASSTDPRQPVSQHFGYPGSPPSQPPPPAFRSSSLANTSFSNHNDHLPATSPRSYDAPKPPYSLPQFGPSPSSNGPLPHEAGQIGAKSAPFPRAEDVQFSDNVKRHLDVFDAELGFNEISEASAGTLDFARVWAPRFHHGSRSGYFHEALPSLNEMDEALRQSHRIFENLTHLRELVFAQQTALSEHRARQAEEYRGLPEGYRHPHVADRAERDAKRHRRGQKAAPPGRCHSCNRAETPEWRRGPDGARTLCNACGLHYAKLTRKMGVNKAAALTGSSLRPKHLDQTRP</sequence>
<feature type="compositionally biased region" description="Polar residues" evidence="7">
    <location>
        <begin position="123"/>
        <end position="140"/>
    </location>
</feature>
<dbReference type="VEuPathDB" id="FungiDB:PV06_06115"/>
<dbReference type="InterPro" id="IPR013088">
    <property type="entry name" value="Znf_NHR/GATA"/>
</dbReference>
<dbReference type="EMBL" id="KN847336">
    <property type="protein sequence ID" value="KIW42578.1"/>
    <property type="molecule type" value="Genomic_DNA"/>
</dbReference>
<evidence type="ECO:0000256" key="3">
    <source>
        <dbReference type="ARBA" id="ARBA00022833"/>
    </source>
</evidence>
<dbReference type="PROSITE" id="PS00344">
    <property type="entry name" value="GATA_ZN_FINGER_1"/>
    <property type="match status" value="1"/>
</dbReference>
<keyword evidence="2 6" id="KW-0863">Zinc-finger</keyword>
<accession>A0A0D2DHW4</accession>
<feature type="compositionally biased region" description="Polar residues" evidence="7">
    <location>
        <begin position="66"/>
        <end position="75"/>
    </location>
</feature>
<dbReference type="HOGENOM" id="CLU_029475_1_1_1"/>
<protein>
    <recommendedName>
        <fullName evidence="8">GATA-type domain-containing protein</fullName>
    </recommendedName>
</protein>
<feature type="region of interest" description="Disordered" evidence="7">
    <location>
        <begin position="50"/>
        <end position="265"/>
    </location>
</feature>
<evidence type="ECO:0000313" key="9">
    <source>
        <dbReference type="EMBL" id="KIW42578.1"/>
    </source>
</evidence>
<keyword evidence="4" id="KW-0805">Transcription regulation</keyword>
<feature type="compositionally biased region" description="Polar residues" evidence="7">
    <location>
        <begin position="182"/>
        <end position="192"/>
    </location>
</feature>
<keyword evidence="1" id="KW-0479">Metal-binding</keyword>
<dbReference type="InterPro" id="IPR000679">
    <property type="entry name" value="Znf_GATA"/>
</dbReference>
<dbReference type="PANTHER" id="PTHR47172">
    <property type="entry name" value="OS01G0976800 PROTEIN"/>
    <property type="match status" value="1"/>
</dbReference>
<dbReference type="Gene3D" id="3.30.50.10">
    <property type="entry name" value="Erythroid Transcription Factor GATA-1, subunit A"/>
    <property type="match status" value="1"/>
</dbReference>
<dbReference type="Pfam" id="PF00320">
    <property type="entry name" value="GATA"/>
    <property type="match status" value="1"/>
</dbReference>
<keyword evidence="5" id="KW-0804">Transcription</keyword>
<dbReference type="SMART" id="SM00401">
    <property type="entry name" value="ZnF_GATA"/>
    <property type="match status" value="1"/>
</dbReference>
<organism evidence="9 10">
    <name type="scientific">Exophiala oligosperma</name>
    <dbReference type="NCBI Taxonomy" id="215243"/>
    <lineage>
        <taxon>Eukaryota</taxon>
        <taxon>Fungi</taxon>
        <taxon>Dikarya</taxon>
        <taxon>Ascomycota</taxon>
        <taxon>Pezizomycotina</taxon>
        <taxon>Eurotiomycetes</taxon>
        <taxon>Chaetothyriomycetidae</taxon>
        <taxon>Chaetothyriales</taxon>
        <taxon>Herpotrichiellaceae</taxon>
        <taxon>Exophiala</taxon>
    </lineage>
</organism>